<dbReference type="PANTHER" id="PTHR30466">
    <property type="entry name" value="FLAVIN REDUCTASE"/>
    <property type="match status" value="1"/>
</dbReference>
<name>A0A0J5X992_BURCE</name>
<dbReference type="AlphaFoldDB" id="A0A0J5X992"/>
<dbReference type="PANTHER" id="PTHR30466:SF1">
    <property type="entry name" value="FMN REDUCTASE (NADH) RUTF"/>
    <property type="match status" value="1"/>
</dbReference>
<dbReference type="InterPro" id="IPR012349">
    <property type="entry name" value="Split_barrel_FMN-bd"/>
</dbReference>
<dbReference type="RefSeq" id="WP_048242493.1">
    <property type="nucleotide sequence ID" value="NZ_LDWR01000001.1"/>
</dbReference>
<dbReference type="GO" id="GO:0042602">
    <property type="term" value="F:riboflavin reductase (NADPH) activity"/>
    <property type="evidence" value="ECO:0007669"/>
    <property type="project" value="TreeGrafter"/>
</dbReference>
<dbReference type="SUPFAM" id="SSF50475">
    <property type="entry name" value="FMN-binding split barrel"/>
    <property type="match status" value="1"/>
</dbReference>
<proteinExistence type="predicted"/>
<evidence type="ECO:0000256" key="1">
    <source>
        <dbReference type="ARBA" id="ARBA00023002"/>
    </source>
</evidence>
<dbReference type="GO" id="GO:0004497">
    <property type="term" value="F:monooxygenase activity"/>
    <property type="evidence" value="ECO:0007669"/>
    <property type="project" value="UniProtKB-KW"/>
</dbReference>
<reference evidence="3 4" key="1">
    <citation type="submission" date="2015-05" db="EMBL/GenBank/DDBJ databases">
        <title>Draft genome of Burkholderia cepacia LK29.</title>
        <authorList>
            <person name="Chan X.Y."/>
        </authorList>
    </citation>
    <scope>NUCLEOTIDE SEQUENCE [LARGE SCALE GENOMIC DNA]</scope>
    <source>
        <strain evidence="3 4">LK29</strain>
    </source>
</reference>
<dbReference type="Gene3D" id="2.30.110.10">
    <property type="entry name" value="Electron Transport, Fmn-binding Protein, Chain A"/>
    <property type="match status" value="1"/>
</dbReference>
<protein>
    <submittedName>
        <fullName evidence="3">4-hydroxyphenylacetate 3-monooxygenase</fullName>
    </submittedName>
</protein>
<evidence type="ECO:0000313" key="4">
    <source>
        <dbReference type="Proteomes" id="UP000036338"/>
    </source>
</evidence>
<organism evidence="3 4">
    <name type="scientific">Burkholderia cepacia</name>
    <name type="common">Pseudomonas cepacia</name>
    <dbReference type="NCBI Taxonomy" id="292"/>
    <lineage>
        <taxon>Bacteria</taxon>
        <taxon>Pseudomonadati</taxon>
        <taxon>Pseudomonadota</taxon>
        <taxon>Betaproteobacteria</taxon>
        <taxon>Burkholderiales</taxon>
        <taxon>Burkholderiaceae</taxon>
        <taxon>Burkholderia</taxon>
        <taxon>Burkholderia cepacia complex</taxon>
    </lineage>
</organism>
<dbReference type="GO" id="GO:0010181">
    <property type="term" value="F:FMN binding"/>
    <property type="evidence" value="ECO:0007669"/>
    <property type="project" value="InterPro"/>
</dbReference>
<evidence type="ECO:0000313" key="3">
    <source>
        <dbReference type="EMBL" id="KML63769.1"/>
    </source>
</evidence>
<accession>A0A0J5X992</accession>
<dbReference type="SMART" id="SM00903">
    <property type="entry name" value="Flavin_Reduct"/>
    <property type="match status" value="1"/>
</dbReference>
<dbReference type="Pfam" id="PF01613">
    <property type="entry name" value="Flavin_Reduct"/>
    <property type="match status" value="1"/>
</dbReference>
<dbReference type="InterPro" id="IPR002563">
    <property type="entry name" value="Flavin_Rdtase-like_dom"/>
</dbReference>
<keyword evidence="3" id="KW-0503">Monooxygenase</keyword>
<dbReference type="Proteomes" id="UP000036338">
    <property type="component" value="Unassembled WGS sequence"/>
</dbReference>
<dbReference type="EMBL" id="LDWR01000001">
    <property type="protein sequence ID" value="KML63769.1"/>
    <property type="molecule type" value="Genomic_DNA"/>
</dbReference>
<comment type="caution">
    <text evidence="3">The sequence shown here is derived from an EMBL/GenBank/DDBJ whole genome shotgun (WGS) entry which is preliminary data.</text>
</comment>
<dbReference type="GO" id="GO:0006208">
    <property type="term" value="P:pyrimidine nucleobase catabolic process"/>
    <property type="evidence" value="ECO:0007669"/>
    <property type="project" value="TreeGrafter"/>
</dbReference>
<sequence length="174" mass="18445">MIHNEPALFPDQSIGASPQQFRDAMCRVASAVHVLTSDGPAGRCGMTATAVLSVSDAPPTVLVSVNRDSVSARRLIANEVFCVNTLGAADRFLADVFAGRTAHDRTARFTVGEWGELATRAPVLASARIALDCRLVASMSAATHELLVGEVVALHCAAPDDDALVYLQREFRAV</sequence>
<dbReference type="InterPro" id="IPR050268">
    <property type="entry name" value="NADH-dep_flavin_reductase"/>
</dbReference>
<keyword evidence="1" id="KW-0560">Oxidoreductase</keyword>
<evidence type="ECO:0000259" key="2">
    <source>
        <dbReference type="SMART" id="SM00903"/>
    </source>
</evidence>
<feature type="domain" description="Flavin reductase like" evidence="2">
    <location>
        <begin position="25"/>
        <end position="173"/>
    </location>
</feature>
<gene>
    <name evidence="3" type="ORF">VL15_00425</name>
</gene>
<dbReference type="PATRIC" id="fig|292.27.peg.87"/>